<comment type="similarity">
    <text evidence="2">Belongs to the fimbrial protein family.</text>
</comment>
<name>A0A7U0N847_SERPR</name>
<proteinExistence type="inferred from homology"/>
<sequence length="198" mass="21145">MKITGIAVVLAGLLSAPLWAADDNWQVPNNWQVEGANGVLNISGVLSEGACRLAMDSADQTVRLGVTPLAQLAQVGARATATAVTLRLRDCLRGSGASRDERTGNLSWGRQQPVMTMSFLAPADADNPQLVKVQGVSGIGLRLVDSQQRDVRLGSRGTPQFVSPGDEVLVWYVAAERTRAPLQAGAYRATVNFRLSYE</sequence>
<dbReference type="InterPro" id="IPR036937">
    <property type="entry name" value="Adhesion_dom_fimbrial_sf"/>
</dbReference>
<dbReference type="InterPro" id="IPR050263">
    <property type="entry name" value="Bact_Fimbrial_Adh_Pro"/>
</dbReference>
<dbReference type="EMBL" id="CP068391">
    <property type="protein sequence ID" value="QQX54163.1"/>
    <property type="molecule type" value="Genomic_DNA"/>
</dbReference>
<evidence type="ECO:0000256" key="1">
    <source>
        <dbReference type="ARBA" id="ARBA00004561"/>
    </source>
</evidence>
<organism evidence="7 8">
    <name type="scientific">Serratia proteamaculans</name>
    <dbReference type="NCBI Taxonomy" id="28151"/>
    <lineage>
        <taxon>Bacteria</taxon>
        <taxon>Pseudomonadati</taxon>
        <taxon>Pseudomonadota</taxon>
        <taxon>Gammaproteobacteria</taxon>
        <taxon>Enterobacterales</taxon>
        <taxon>Yersiniaceae</taxon>
        <taxon>Serratia</taxon>
    </lineage>
</organism>
<feature type="chain" id="PRO_5030594115" evidence="5">
    <location>
        <begin position="21"/>
        <end position="198"/>
    </location>
</feature>
<feature type="domain" description="Fimbrial-type adhesion" evidence="6">
    <location>
        <begin position="42"/>
        <end position="197"/>
    </location>
</feature>
<comment type="subcellular location">
    <subcellularLocation>
        <location evidence="1">Fimbrium</location>
    </subcellularLocation>
</comment>
<feature type="signal peptide" evidence="5">
    <location>
        <begin position="1"/>
        <end position="20"/>
    </location>
</feature>
<dbReference type="Gene3D" id="2.60.40.1090">
    <property type="entry name" value="Fimbrial-type adhesion domain"/>
    <property type="match status" value="1"/>
</dbReference>
<dbReference type="InterPro" id="IPR000259">
    <property type="entry name" value="Adhesion_dom_fimbrial"/>
</dbReference>
<evidence type="ECO:0000313" key="8">
    <source>
        <dbReference type="Proteomes" id="UP000596176"/>
    </source>
</evidence>
<dbReference type="InterPro" id="IPR008966">
    <property type="entry name" value="Adhesion_dom_sf"/>
</dbReference>
<accession>A0A7U0N847</accession>
<dbReference type="Pfam" id="PF00419">
    <property type="entry name" value="Fimbrial"/>
    <property type="match status" value="1"/>
</dbReference>
<evidence type="ECO:0000259" key="6">
    <source>
        <dbReference type="Pfam" id="PF00419"/>
    </source>
</evidence>
<protein>
    <submittedName>
        <fullName evidence="7">Type 1 fimbrial protein</fullName>
    </submittedName>
</protein>
<dbReference type="GO" id="GO:0009289">
    <property type="term" value="C:pilus"/>
    <property type="evidence" value="ECO:0007669"/>
    <property type="project" value="UniProtKB-SubCell"/>
</dbReference>
<dbReference type="SUPFAM" id="SSF49401">
    <property type="entry name" value="Bacterial adhesins"/>
    <property type="match status" value="1"/>
</dbReference>
<dbReference type="RefSeq" id="WP_207976074.1">
    <property type="nucleotide sequence ID" value="NZ_CP068391.1"/>
</dbReference>
<dbReference type="Proteomes" id="UP000596176">
    <property type="component" value="Chromosome"/>
</dbReference>
<evidence type="ECO:0000256" key="4">
    <source>
        <dbReference type="ARBA" id="ARBA00023263"/>
    </source>
</evidence>
<dbReference type="AlphaFoldDB" id="A0A7U0N847"/>
<reference evidence="7 8" key="1">
    <citation type="submission" date="2021-01" db="EMBL/GenBank/DDBJ databases">
        <title>Chromosome sequence of Serratia proteamaculans strain 94 rif-r, isolated from spoiled beef.</title>
        <authorList>
            <person name="Zaytseva Y.V."/>
            <person name="Iablokov S.N."/>
            <person name="Klyukina A."/>
        </authorList>
    </citation>
    <scope>NUCLEOTIDE SEQUENCE [LARGE SCALE GENOMIC DNA]</scope>
    <source>
        <strain evidence="7 8">94 rif-r</strain>
    </source>
</reference>
<evidence type="ECO:0000256" key="2">
    <source>
        <dbReference type="ARBA" id="ARBA00006671"/>
    </source>
</evidence>
<dbReference type="PANTHER" id="PTHR33420">
    <property type="entry name" value="FIMBRIAL SUBUNIT ELFA-RELATED"/>
    <property type="match status" value="1"/>
</dbReference>
<gene>
    <name evidence="7" type="ORF">JKX24_03830</name>
</gene>
<keyword evidence="4" id="KW-0281">Fimbrium</keyword>
<dbReference type="GO" id="GO:0043709">
    <property type="term" value="P:cell adhesion involved in single-species biofilm formation"/>
    <property type="evidence" value="ECO:0007669"/>
    <property type="project" value="TreeGrafter"/>
</dbReference>
<evidence type="ECO:0000256" key="3">
    <source>
        <dbReference type="ARBA" id="ARBA00022729"/>
    </source>
</evidence>
<keyword evidence="3 5" id="KW-0732">Signal</keyword>
<dbReference type="PANTHER" id="PTHR33420:SF3">
    <property type="entry name" value="FIMBRIAL SUBUNIT ELFA"/>
    <property type="match status" value="1"/>
</dbReference>
<evidence type="ECO:0000313" key="7">
    <source>
        <dbReference type="EMBL" id="QQX54163.1"/>
    </source>
</evidence>
<evidence type="ECO:0000256" key="5">
    <source>
        <dbReference type="SAM" id="SignalP"/>
    </source>
</evidence>